<dbReference type="Proteomes" id="UP000198882">
    <property type="component" value="Unassembled WGS sequence"/>
</dbReference>
<dbReference type="EMBL" id="FNFE01000011">
    <property type="protein sequence ID" value="SDL09435.1"/>
    <property type="molecule type" value="Genomic_DNA"/>
</dbReference>
<sequence length="194" mass="21862">MVGQPTEDYPRIYTAGAMRWQSHGDSWWRRSVEESLADITFYHPEDAYFDHGGDYVQGAVSEDIQAINAADGVVAYYSETPQIGTTVETLHALHTDTPTLVLFDADLISPPTNERIDYPEPLESALYRGTADDHWFLINYINGDDEHSGQRLMPSWISAWEGKPRGSVFGVETTDDIRQAVADWASDEFDVELE</sequence>
<keyword evidence="2" id="KW-1185">Reference proteome</keyword>
<gene>
    <name evidence="1" type="ORF">SAMN04515672_0153</name>
</gene>
<name>A0A1G9H9A0_9EURY</name>
<protein>
    <submittedName>
        <fullName evidence="1">Uncharacterized protein</fullName>
    </submittedName>
</protein>
<dbReference type="SUPFAM" id="SSF52309">
    <property type="entry name" value="N-(deoxy)ribosyltransferase-like"/>
    <property type="match status" value="1"/>
</dbReference>
<organism evidence="1 2">
    <name type="scientific">Natronorubrum texcoconense</name>
    <dbReference type="NCBI Taxonomy" id="1095776"/>
    <lineage>
        <taxon>Archaea</taxon>
        <taxon>Methanobacteriati</taxon>
        <taxon>Methanobacteriota</taxon>
        <taxon>Stenosarchaea group</taxon>
        <taxon>Halobacteria</taxon>
        <taxon>Halobacteriales</taxon>
        <taxon>Natrialbaceae</taxon>
        <taxon>Natronorubrum</taxon>
    </lineage>
</organism>
<evidence type="ECO:0000313" key="2">
    <source>
        <dbReference type="Proteomes" id="UP000198882"/>
    </source>
</evidence>
<reference evidence="2" key="1">
    <citation type="submission" date="2016-10" db="EMBL/GenBank/DDBJ databases">
        <authorList>
            <person name="Varghese N."/>
            <person name="Submissions S."/>
        </authorList>
    </citation>
    <scope>NUCLEOTIDE SEQUENCE [LARGE SCALE GENOMIC DNA]</scope>
    <source>
        <strain evidence="2">B4,CECT 8067,JCM 17497</strain>
    </source>
</reference>
<dbReference type="RefSeq" id="WP_139171353.1">
    <property type="nucleotide sequence ID" value="NZ_FNFE01000011.1"/>
</dbReference>
<evidence type="ECO:0000313" key="1">
    <source>
        <dbReference type="EMBL" id="SDL09435.1"/>
    </source>
</evidence>
<proteinExistence type="predicted"/>
<dbReference type="OrthoDB" id="350315at2157"/>
<accession>A0A1G9H9A0</accession>
<dbReference type="Gene3D" id="3.40.50.450">
    <property type="match status" value="1"/>
</dbReference>
<dbReference type="AlphaFoldDB" id="A0A1G9H9A0"/>